<proteinExistence type="predicted"/>
<reference evidence="1 2" key="1">
    <citation type="submission" date="2018-05" db="EMBL/GenBank/DDBJ databases">
        <title>Brumimicrobium oceani sp. nov., isolated from coastal sediment.</title>
        <authorList>
            <person name="Kou Y."/>
        </authorList>
    </citation>
    <scope>NUCLEOTIDE SEQUENCE [LARGE SCALE GENOMIC DNA]</scope>
    <source>
        <strain evidence="1 2">C305</strain>
    </source>
</reference>
<sequence>MLRHHTQSRCKEQKKHYQIEINYNQGKLNFNPDDLKKIRDEHKLVSQKIHLMIDHLLSNKNSDKEKLEISHVGKFLILLNEEISIKSKSESPDFIIQVKDKIIGLEHETIRNTKTVGNVGSIKNLIQRVEKYYINTFTDSLTPFKEKYPNCPNMIVDIRFIDDLFSFKKQESSKLSMEIANYVHSLINGEETDKPHYINRVSIKPHTQVKYILRTNINKTEKLEFETLKFFIDKKESKVARYKRLSKLNEQWLLLVAGSLNRDSFEIENDFNLDTSGFERIYLLDDFNAKYYRIK</sequence>
<comment type="caution">
    <text evidence="1">The sequence shown here is derived from an EMBL/GenBank/DDBJ whole genome shotgun (WGS) entry which is preliminary data.</text>
</comment>
<accession>A0A2U2XFE6</accession>
<evidence type="ECO:0000313" key="2">
    <source>
        <dbReference type="Proteomes" id="UP000245370"/>
    </source>
</evidence>
<organism evidence="1 2">
    <name type="scientific">Brumimicrobium oceani</name>
    <dbReference type="NCBI Taxonomy" id="2100725"/>
    <lineage>
        <taxon>Bacteria</taxon>
        <taxon>Pseudomonadati</taxon>
        <taxon>Bacteroidota</taxon>
        <taxon>Flavobacteriia</taxon>
        <taxon>Flavobacteriales</taxon>
        <taxon>Crocinitomicaceae</taxon>
        <taxon>Brumimicrobium</taxon>
    </lineage>
</organism>
<dbReference type="Proteomes" id="UP000245370">
    <property type="component" value="Unassembled WGS sequence"/>
</dbReference>
<reference evidence="1 2" key="2">
    <citation type="submission" date="2018-05" db="EMBL/GenBank/DDBJ databases">
        <authorList>
            <person name="Lanie J.A."/>
            <person name="Ng W.-L."/>
            <person name="Kazmierczak K.M."/>
            <person name="Andrzejewski T.M."/>
            <person name="Davidsen T.M."/>
            <person name="Wayne K.J."/>
            <person name="Tettelin H."/>
            <person name="Glass J.I."/>
            <person name="Rusch D."/>
            <person name="Podicherti R."/>
            <person name="Tsui H.-C.T."/>
            <person name="Winkler M.E."/>
        </authorList>
    </citation>
    <scope>NUCLEOTIDE SEQUENCE [LARGE SCALE GENOMIC DNA]</scope>
    <source>
        <strain evidence="1 2">C305</strain>
    </source>
</reference>
<dbReference type="EMBL" id="QFRJ01000002">
    <property type="protein sequence ID" value="PWH86477.1"/>
    <property type="molecule type" value="Genomic_DNA"/>
</dbReference>
<keyword evidence="2" id="KW-1185">Reference proteome</keyword>
<name>A0A2U2XFE6_9FLAO</name>
<dbReference type="AlphaFoldDB" id="A0A2U2XFE6"/>
<gene>
    <name evidence="1" type="ORF">DIT68_04360</name>
</gene>
<evidence type="ECO:0000313" key="1">
    <source>
        <dbReference type="EMBL" id="PWH86477.1"/>
    </source>
</evidence>
<protein>
    <submittedName>
        <fullName evidence="1">Uncharacterized protein</fullName>
    </submittedName>
</protein>